<evidence type="ECO:0000313" key="2">
    <source>
        <dbReference type="EMBL" id="KAE8129083.1"/>
    </source>
</evidence>
<dbReference type="AlphaFoldDB" id="A0A5N6S6J9"/>
<feature type="domain" description="Restriction endonuclease type II-like" evidence="1">
    <location>
        <begin position="1108"/>
        <end position="1201"/>
    </location>
</feature>
<gene>
    <name evidence="2" type="ORF">DDE84_03090</name>
</gene>
<dbReference type="InterPro" id="IPR049468">
    <property type="entry name" value="Restrct_endonuc-II-like_dom"/>
</dbReference>
<evidence type="ECO:0000259" key="1">
    <source>
        <dbReference type="Pfam" id="PF18741"/>
    </source>
</evidence>
<proteinExistence type="predicted"/>
<keyword evidence="2" id="KW-0347">Helicase</keyword>
<dbReference type="Proteomes" id="UP000325415">
    <property type="component" value="Unassembled WGS sequence"/>
</dbReference>
<dbReference type="GeneID" id="78126677"/>
<accession>A0A5N6S6J9</accession>
<keyword evidence="3" id="KW-1185">Reference proteome</keyword>
<name>A0A5N6S6J9_9BIFI</name>
<dbReference type="Pfam" id="PF18741">
    <property type="entry name" value="MTES_1575"/>
    <property type="match status" value="1"/>
</dbReference>
<organism evidence="2 3">
    <name type="scientific">Bifidobacterium tibiigranuli</name>
    <dbReference type="NCBI Taxonomy" id="2172043"/>
    <lineage>
        <taxon>Bacteria</taxon>
        <taxon>Bacillati</taxon>
        <taxon>Actinomycetota</taxon>
        <taxon>Actinomycetes</taxon>
        <taxon>Bifidobacteriales</taxon>
        <taxon>Bifidobacteriaceae</taxon>
        <taxon>Bifidobacterium</taxon>
    </lineage>
</organism>
<dbReference type="GO" id="GO:0004386">
    <property type="term" value="F:helicase activity"/>
    <property type="evidence" value="ECO:0007669"/>
    <property type="project" value="UniProtKB-KW"/>
</dbReference>
<reference evidence="2 3" key="1">
    <citation type="submission" date="2018-04" db="EMBL/GenBank/DDBJ databases">
        <authorList>
            <person name="Eckel V.P."/>
            <person name="Vogel R.F."/>
        </authorList>
    </citation>
    <scope>NUCLEOTIDE SEQUENCE [LARGE SCALE GENOMIC DNA]</scope>
    <source>
        <strain evidence="3">TMW 2.1764</strain>
    </source>
</reference>
<dbReference type="OrthoDB" id="9757917at2"/>
<dbReference type="RefSeq" id="WP_152580296.1">
    <property type="nucleotide sequence ID" value="NZ_JAKVIV010000003.1"/>
</dbReference>
<keyword evidence="2" id="KW-0547">Nucleotide-binding</keyword>
<sequence>MSETMQSGFSGAGLERIRRWREEYRTGLNPSPLEDVSQLTAQLDMTHAHPSGIAQLFASGQATLDALFRDSGMLRAAGRRLERVLDDRSAKRRLSGVAPLSMIVGVATWTGASVPVLMYPVDVVRKPNGRETDATIRFTGRVRLNPSFVAALHEQGVDLDEDELFDGSNYASGTPETSAVFEAITRQAIGVFADFDIERDIVLGCFIDPASQILLETRRIIDKLEHGGSGSTVLDALAGDEQAAAALKGAEPLSYSPFDGDPHNEYEIGDVDNTVRYAANMVAAGNSLFMDVCAGRDTALESAAIASRCVMNGRSVLYVPCVAEQKRRFLGAINAGELEGQVLDAADEHLNHSLDQQLIEAVGFQPGVATSRFNQLADELVGVRSRLARYLGDLHGVSEQWGVSAYQTIQNLATIAMLPTHPATHVRLSKTAAHALGEHMDEWAAKLRQAGELGEYTVGPEDTAWYKASVMSEGDAVAAYRRVGDVLRKLLPATRSQVASTVQTCGFPIPTTAQEWSRQTMVLRNLRRVLDVFQPEIFERDIDAMIEASKPKSVRKAEGTSMGFWERRRHIKEARSLLRVGAQIEDLHEALKVVARQAEQWHMFVPHGGWPVLPAKLDVTLETQEALMENITALDAVLATTPLGANLETLDFNTLEERLKALYDDHLALDTLPGRCRLEREFQTVGLMELVDDLRNRGVATDAVEGELQLSWWTTVFEDIVRSSAIISNQDGSAMQAAADRFAQVDVEHVRSIGPMVRQEAMRRLCDLLFSRTQEANQLHTVLAGTSPVQLSRLWRDHPQVLAAAKPIIVGTPSTLAALSDPSPLCDVAIIDAGAHLPSIQLLSVVSRARQVVVLAHRDTVTSDALAVLIDMLPAVKTAARPMRRSPQLAALLERQGYGPAPSDLTTESMQGHVAFHRVEAVGVPVMSSGLVESSQQEIDEVIRLITQRASSFTIVPAGYVLGVITLTSVFRTRLGAELKSLATKNPAMGRFLRHVRLISITEVTGARADDVIISLCYAKTSHGRLLQQFGHLEGEGGRGLLLDALALADRNVDIVSAFGAEDLDDERLHQPGPRLLKTVLLWAEQQDDDEPIWPAAKKTSDNVLFNDLADRIRARGLNVAVDYGFANGAHIPLVIGLKGKPYALAIITDDSRFMSVQSTRARHRVLTQDLEALGWSVMNVWSVGAFVNPDKEVDRVVERISEIYRDVR</sequence>
<comment type="caution">
    <text evidence="2">The sequence shown here is derived from an EMBL/GenBank/DDBJ whole genome shotgun (WGS) entry which is preliminary data.</text>
</comment>
<keyword evidence="2" id="KW-0378">Hydrolase</keyword>
<protein>
    <submittedName>
        <fullName evidence="2">Helicase</fullName>
    </submittedName>
</protein>
<dbReference type="EMBL" id="QDAG01000003">
    <property type="protein sequence ID" value="KAE8129083.1"/>
    <property type="molecule type" value="Genomic_DNA"/>
</dbReference>
<keyword evidence="2" id="KW-0067">ATP-binding</keyword>
<evidence type="ECO:0000313" key="3">
    <source>
        <dbReference type="Proteomes" id="UP000325415"/>
    </source>
</evidence>